<dbReference type="Pfam" id="PF01471">
    <property type="entry name" value="PG_binding_1"/>
    <property type="match status" value="1"/>
</dbReference>
<evidence type="ECO:0000256" key="2">
    <source>
        <dbReference type="ARBA" id="ARBA00022679"/>
    </source>
</evidence>
<comment type="pathway">
    <text evidence="1 6">Cell wall biogenesis; peptidoglycan biosynthesis.</text>
</comment>
<dbReference type="InterPro" id="IPR038063">
    <property type="entry name" value="Transpep_catalytic_dom"/>
</dbReference>
<keyword evidence="5 6" id="KW-0961">Cell wall biogenesis/degradation</keyword>
<dbReference type="SUPFAM" id="SSF47090">
    <property type="entry name" value="PGBD-like"/>
    <property type="match status" value="1"/>
</dbReference>
<gene>
    <name evidence="8" type="ORF">KC729_09625</name>
</gene>
<proteinExistence type="predicted"/>
<keyword evidence="2" id="KW-0808">Transferase</keyword>
<evidence type="ECO:0000256" key="5">
    <source>
        <dbReference type="ARBA" id="ARBA00023316"/>
    </source>
</evidence>
<dbReference type="Pfam" id="PF03734">
    <property type="entry name" value="YkuD"/>
    <property type="match status" value="1"/>
</dbReference>
<reference evidence="8" key="1">
    <citation type="submission" date="2020-04" db="EMBL/GenBank/DDBJ databases">
        <authorList>
            <person name="Zhang T."/>
        </authorList>
    </citation>
    <scope>NUCLEOTIDE SEQUENCE</scope>
    <source>
        <strain evidence="8">HKST-UBA01</strain>
    </source>
</reference>
<dbReference type="SUPFAM" id="SSF141523">
    <property type="entry name" value="L,D-transpeptidase catalytic domain-like"/>
    <property type="match status" value="1"/>
</dbReference>
<evidence type="ECO:0000256" key="6">
    <source>
        <dbReference type="PROSITE-ProRule" id="PRU01373"/>
    </source>
</evidence>
<keyword evidence="3 6" id="KW-0133">Cell shape</keyword>
<feature type="domain" description="L,D-TPase catalytic" evidence="7">
    <location>
        <begin position="274"/>
        <end position="466"/>
    </location>
</feature>
<keyword evidence="4 6" id="KW-0573">Peptidoglycan synthesis</keyword>
<evidence type="ECO:0000313" key="8">
    <source>
        <dbReference type="EMBL" id="MCA9727929.1"/>
    </source>
</evidence>
<dbReference type="InterPro" id="IPR005490">
    <property type="entry name" value="LD_TPept_cat_dom"/>
</dbReference>
<evidence type="ECO:0000313" key="9">
    <source>
        <dbReference type="Proteomes" id="UP000697710"/>
    </source>
</evidence>
<evidence type="ECO:0000256" key="4">
    <source>
        <dbReference type="ARBA" id="ARBA00022984"/>
    </source>
</evidence>
<name>A0A956LYM5_UNCEI</name>
<dbReference type="Gene3D" id="1.10.101.10">
    <property type="entry name" value="PGBD-like superfamily/PGBD"/>
    <property type="match status" value="1"/>
</dbReference>
<dbReference type="GO" id="GO:0016740">
    <property type="term" value="F:transferase activity"/>
    <property type="evidence" value="ECO:0007669"/>
    <property type="project" value="UniProtKB-KW"/>
</dbReference>
<protein>
    <submittedName>
        <fullName evidence="8">L,D-transpeptidase family protein</fullName>
    </submittedName>
</protein>
<dbReference type="Gene3D" id="2.40.440.10">
    <property type="entry name" value="L,D-transpeptidase catalytic domain-like"/>
    <property type="match status" value="1"/>
</dbReference>
<dbReference type="InterPro" id="IPR002477">
    <property type="entry name" value="Peptidoglycan-bd-like"/>
</dbReference>
<accession>A0A956LYM5</accession>
<reference evidence="8" key="2">
    <citation type="journal article" date="2021" name="Microbiome">
        <title>Successional dynamics and alternative stable states in a saline activated sludge microbial community over 9 years.</title>
        <authorList>
            <person name="Wang Y."/>
            <person name="Ye J."/>
            <person name="Ju F."/>
            <person name="Liu L."/>
            <person name="Boyd J.A."/>
            <person name="Deng Y."/>
            <person name="Parks D.H."/>
            <person name="Jiang X."/>
            <person name="Yin X."/>
            <person name="Woodcroft B.J."/>
            <person name="Tyson G.W."/>
            <person name="Hugenholtz P."/>
            <person name="Polz M.F."/>
            <person name="Zhang T."/>
        </authorList>
    </citation>
    <scope>NUCLEOTIDE SEQUENCE</scope>
    <source>
        <strain evidence="8">HKST-UBA01</strain>
    </source>
</reference>
<dbReference type="GO" id="GO:0008360">
    <property type="term" value="P:regulation of cell shape"/>
    <property type="evidence" value="ECO:0007669"/>
    <property type="project" value="UniProtKB-UniRule"/>
</dbReference>
<dbReference type="InterPro" id="IPR036365">
    <property type="entry name" value="PGBD-like_sf"/>
</dbReference>
<organism evidence="8 9">
    <name type="scientific">Eiseniibacteriota bacterium</name>
    <dbReference type="NCBI Taxonomy" id="2212470"/>
    <lineage>
        <taxon>Bacteria</taxon>
        <taxon>Candidatus Eiseniibacteriota</taxon>
    </lineage>
</organism>
<dbReference type="InterPro" id="IPR036366">
    <property type="entry name" value="PGBDSf"/>
</dbReference>
<dbReference type="PANTHER" id="PTHR41533:SF2">
    <property type="entry name" value="BLR7131 PROTEIN"/>
    <property type="match status" value="1"/>
</dbReference>
<evidence type="ECO:0000256" key="3">
    <source>
        <dbReference type="ARBA" id="ARBA00022960"/>
    </source>
</evidence>
<dbReference type="EMBL" id="JAGQHR010000262">
    <property type="protein sequence ID" value="MCA9727929.1"/>
    <property type="molecule type" value="Genomic_DNA"/>
</dbReference>
<feature type="active site" description="Proton donor/acceptor" evidence="6">
    <location>
        <position position="409"/>
    </location>
</feature>
<dbReference type="AlphaFoldDB" id="A0A956LYM5"/>
<sequence length="514" mass="57477">LLREFYGSRGFQPAWITDGVPRGDAHELLATVDRAGEHGLHPNDYHAQDLHERLDASLAGQATVPELVDLELLLTDAFFVYGSHLLRGKTDPELLHPDWKASRRTTRLPERLEQALAESRVRETLAGLAPSYPEYRRLQASLLRYESGNRASPAEFASAESHAIPVEDPNTEWITVAEGGKLEPGGQDDRVPALRARLRAEGYRVGPEVMEPRIYDDSLAVAVREFQRRNGLDADGVVGTRTVQALARTLPSSLDRIRANLERWRWLPDALGAHHIRVNIAAFSVQVWDEGQVSLTIPCIVGKTARKSPVFSANMSYLVLNPTWTVPPRILLQDKLPLIRKNPGYLTENGFEVLEGWGADARRVDPTTIDWSQVGSGNMPYRLRQKPGEKNALGRVKFMFPNPYDVYLHDTPSRELFAKSERTFSSGCIRVQDPVGLAVYLLRDTGSWDRAHIEQVLSAGTETTVNLPASIPTHLLYFTAWADESGTTHFRKDVYERDDPLLRALDAPPPPEIG</sequence>
<dbReference type="GO" id="GO:0009252">
    <property type="term" value="P:peptidoglycan biosynthetic process"/>
    <property type="evidence" value="ECO:0007669"/>
    <property type="project" value="UniProtKB-KW"/>
</dbReference>
<feature type="active site" description="Nucleophile" evidence="6">
    <location>
        <position position="428"/>
    </location>
</feature>
<dbReference type="CDD" id="cd16913">
    <property type="entry name" value="YkuD_like"/>
    <property type="match status" value="1"/>
</dbReference>
<dbReference type="PANTHER" id="PTHR41533">
    <property type="entry name" value="L,D-TRANSPEPTIDASE HI_1667-RELATED"/>
    <property type="match status" value="1"/>
</dbReference>
<feature type="non-terminal residue" evidence="8">
    <location>
        <position position="1"/>
    </location>
</feature>
<comment type="caution">
    <text evidence="8">The sequence shown here is derived from an EMBL/GenBank/DDBJ whole genome shotgun (WGS) entry which is preliminary data.</text>
</comment>
<dbReference type="PROSITE" id="PS52029">
    <property type="entry name" value="LD_TPASE"/>
    <property type="match status" value="1"/>
</dbReference>
<dbReference type="InterPro" id="IPR045380">
    <property type="entry name" value="LD_TPept_scaffold_dom"/>
</dbReference>
<dbReference type="GO" id="GO:0071555">
    <property type="term" value="P:cell wall organization"/>
    <property type="evidence" value="ECO:0007669"/>
    <property type="project" value="UniProtKB-UniRule"/>
</dbReference>
<dbReference type="Proteomes" id="UP000697710">
    <property type="component" value="Unassembled WGS sequence"/>
</dbReference>
<evidence type="ECO:0000256" key="1">
    <source>
        <dbReference type="ARBA" id="ARBA00004752"/>
    </source>
</evidence>
<dbReference type="InterPro" id="IPR052905">
    <property type="entry name" value="LD-transpeptidase_YkuD-like"/>
</dbReference>
<evidence type="ECO:0000259" key="7">
    <source>
        <dbReference type="PROSITE" id="PS52029"/>
    </source>
</evidence>
<dbReference type="Pfam" id="PF20142">
    <property type="entry name" value="Scaffold"/>
    <property type="match status" value="1"/>
</dbReference>